<evidence type="ECO:0000313" key="2">
    <source>
        <dbReference type="Proteomes" id="UP000010878"/>
    </source>
</evidence>
<sequence length="137" mass="14999">MLRPLLLVFAAIEILVPARLVAWGERRAFEDPNAGRLRPWTLPLARLEGVAAIWLVRNWGATWSGLKPLFGVLGLPAALQPRAFLEVALEAAYENPDAIEPKPWVVPATRVLGCLSLAVALWPGRSGSMSDARTERP</sequence>
<reference evidence="1 2" key="1">
    <citation type="submission" date="2012-11" db="EMBL/GenBank/DDBJ databases">
        <title>FINISHED of Natronococcus occultus SP4, DSM 3396.</title>
        <authorList>
            <consortium name="DOE Joint Genome Institute"/>
            <person name="Eisen J."/>
            <person name="Huntemann M."/>
            <person name="Wei C.-L."/>
            <person name="Han J."/>
            <person name="Detter J.C."/>
            <person name="Han C."/>
            <person name="Tapia R."/>
            <person name="Chen A."/>
            <person name="Kyrpides N."/>
            <person name="Mavromatis K."/>
            <person name="Markowitz V."/>
            <person name="Szeto E."/>
            <person name="Ivanova N."/>
            <person name="Mikhailova N."/>
            <person name="Ovchinnikova G."/>
            <person name="Pagani I."/>
            <person name="Pati A."/>
            <person name="Goodwin L."/>
            <person name="Nordberg H.P."/>
            <person name="Cantor M.N."/>
            <person name="Hua S.X."/>
            <person name="Woyke T."/>
            <person name="Eisen J."/>
            <person name="Klenk H.-P."/>
            <person name="Klenk H.-P."/>
        </authorList>
    </citation>
    <scope>NUCLEOTIDE SEQUENCE [LARGE SCALE GENOMIC DNA]</scope>
    <source>
        <strain evidence="1 2">SP4</strain>
    </source>
</reference>
<proteinExistence type="predicted"/>
<dbReference type="OrthoDB" id="260081at2157"/>
<organism evidence="1 2">
    <name type="scientific">Natronococcus occultus SP4</name>
    <dbReference type="NCBI Taxonomy" id="694430"/>
    <lineage>
        <taxon>Archaea</taxon>
        <taxon>Methanobacteriati</taxon>
        <taxon>Methanobacteriota</taxon>
        <taxon>Stenosarchaea group</taxon>
        <taxon>Halobacteria</taxon>
        <taxon>Halobacteriales</taxon>
        <taxon>Natrialbaceae</taxon>
        <taxon>Natronococcus</taxon>
    </lineage>
</organism>
<accession>L0JXT5</accession>
<name>L0JXT5_9EURY</name>
<dbReference type="KEGG" id="nou:Natoc_0818"/>
<keyword evidence="2" id="KW-1185">Reference proteome</keyword>
<protein>
    <submittedName>
        <fullName evidence="1">Uncharacterized protein</fullName>
    </submittedName>
</protein>
<dbReference type="GeneID" id="14401770"/>
<dbReference type="RefSeq" id="WP_015320127.1">
    <property type="nucleotide sequence ID" value="NC_019974.1"/>
</dbReference>
<dbReference type="HOGENOM" id="CLU_151708_0_0_2"/>
<evidence type="ECO:0000313" key="1">
    <source>
        <dbReference type="EMBL" id="AGB36673.1"/>
    </source>
</evidence>
<dbReference type="STRING" id="694430.Natoc_0818"/>
<dbReference type="EMBL" id="CP003929">
    <property type="protein sequence ID" value="AGB36673.1"/>
    <property type="molecule type" value="Genomic_DNA"/>
</dbReference>
<dbReference type="eggNOG" id="arCOG07770">
    <property type="taxonomic scope" value="Archaea"/>
</dbReference>
<dbReference type="Proteomes" id="UP000010878">
    <property type="component" value="Chromosome"/>
</dbReference>
<dbReference type="AlphaFoldDB" id="L0JXT5"/>
<gene>
    <name evidence="1" type="ORF">Natoc_0818</name>
</gene>